<feature type="domain" description="Mce/MlaD" evidence="2">
    <location>
        <begin position="40"/>
        <end position="115"/>
    </location>
</feature>
<dbReference type="RefSeq" id="WP_111550638.1">
    <property type="nucleotide sequence ID" value="NZ_LIQE01000079.1"/>
</dbReference>
<keyword evidence="1" id="KW-0472">Membrane</keyword>
<organism evidence="3 4">
    <name type="scientific">Salipiger aestuarii</name>
    <dbReference type="NCBI Taxonomy" id="568098"/>
    <lineage>
        <taxon>Bacteria</taxon>
        <taxon>Pseudomonadati</taxon>
        <taxon>Pseudomonadota</taxon>
        <taxon>Alphaproteobacteria</taxon>
        <taxon>Rhodobacterales</taxon>
        <taxon>Roseobacteraceae</taxon>
        <taxon>Salipiger</taxon>
    </lineage>
</organism>
<dbReference type="PANTHER" id="PTHR36698">
    <property type="entry name" value="BLL5892 PROTEIN"/>
    <property type="match status" value="1"/>
</dbReference>
<keyword evidence="4" id="KW-1185">Reference proteome</keyword>
<gene>
    <name evidence="3" type="ORF">ATI53_102567</name>
</gene>
<evidence type="ECO:0000259" key="2">
    <source>
        <dbReference type="Pfam" id="PF02470"/>
    </source>
</evidence>
<dbReference type="PANTHER" id="PTHR36698:SF2">
    <property type="entry name" value="MCE_MLAD DOMAIN-CONTAINING PROTEIN"/>
    <property type="match status" value="1"/>
</dbReference>
<dbReference type="InterPro" id="IPR003399">
    <property type="entry name" value="Mce/MlaD"/>
</dbReference>
<dbReference type="OrthoDB" id="9808689at2"/>
<dbReference type="Proteomes" id="UP000249165">
    <property type="component" value="Unassembled WGS sequence"/>
</dbReference>
<reference evidence="3 4" key="1">
    <citation type="submission" date="2018-06" db="EMBL/GenBank/DDBJ databases">
        <title>Genomic Encyclopedia of Archaeal and Bacterial Type Strains, Phase II (KMG-II): from individual species to whole genera.</title>
        <authorList>
            <person name="Goeker M."/>
        </authorList>
    </citation>
    <scope>NUCLEOTIDE SEQUENCE [LARGE SCALE GENOMIC DNA]</scope>
    <source>
        <strain evidence="3 4">DSM 22011</strain>
    </source>
</reference>
<sequence>METKANFVLIGAVTVLGVLGLLGLLVWFAKVEIDRQYAWYEVLFDDVSGLGMAGDVRYNGLSVGQVIGLGLDDTDPSKVRVRIEVAAGTPIKTDTTAQLNSQGVTGVAFVSLSGGSPEAPLLLDASDAADIPLIPSERSVIQALTEDAPDLVAEAVGAIREIRSFLGPENQQSVATTLRNLESASGKLETALSDFSDISRTVSDGTAEISKFTGRLDDIGTTVQTSLVKINDTLDVAKLAIAEIEPTMKSATGAFAAAEKTIGDVDSLVQTRVPPLADQLSSAILSIETAVTDLRTQLDTVLAQMGGTADAATQRFAQLEPTIANLDLTLAEARASLAAVQGASGSVQGLVDGEGTALVADARATLKSAQQTIARMDRMLQDDVPAILADVRRAVASVTSAVDQVAGDITGFTTRLDPLVASGETAVQAATRTLADASRSFANLDRALGTTEATLDVARDAFARADTILGTDLGPAITDVRTAAGQFETTMAALAQDLPAITSDLRDVIGRALAVVRNIDTTVTASTPPIQSFAQIGLPEFTKFAREAQQLVYRLEQLTKKMERDPARFFFGNTIPEFRR</sequence>
<accession>A0A327Y5Z0</accession>
<name>A0A327Y5Z0_9RHOB</name>
<dbReference type="AlphaFoldDB" id="A0A327Y5Z0"/>
<evidence type="ECO:0000313" key="4">
    <source>
        <dbReference type="Proteomes" id="UP000249165"/>
    </source>
</evidence>
<comment type="caution">
    <text evidence="3">The sequence shown here is derived from an EMBL/GenBank/DDBJ whole genome shotgun (WGS) entry which is preliminary data.</text>
</comment>
<keyword evidence="1" id="KW-1133">Transmembrane helix</keyword>
<evidence type="ECO:0000256" key="1">
    <source>
        <dbReference type="SAM" id="Phobius"/>
    </source>
</evidence>
<dbReference type="Pfam" id="PF02470">
    <property type="entry name" value="MlaD"/>
    <property type="match status" value="1"/>
</dbReference>
<dbReference type="EMBL" id="QLMG01000025">
    <property type="protein sequence ID" value="RAK15165.1"/>
    <property type="molecule type" value="Genomic_DNA"/>
</dbReference>
<evidence type="ECO:0000313" key="3">
    <source>
        <dbReference type="EMBL" id="RAK15165.1"/>
    </source>
</evidence>
<proteinExistence type="predicted"/>
<keyword evidence="1" id="KW-0812">Transmembrane</keyword>
<protein>
    <submittedName>
        <fullName evidence="3">Phospholipid/cholesterol/gamma-HCH transport system substrate-binding protein</fullName>
    </submittedName>
</protein>
<feature type="transmembrane region" description="Helical" evidence="1">
    <location>
        <begin position="7"/>
        <end position="28"/>
    </location>
</feature>